<accession>A0A8J9Y9A4</accession>
<dbReference type="PROSITE" id="PS51257">
    <property type="entry name" value="PROKAR_LIPOPROTEIN"/>
    <property type="match status" value="1"/>
</dbReference>
<feature type="non-terminal residue" evidence="2">
    <location>
        <position position="148"/>
    </location>
</feature>
<dbReference type="OrthoDB" id="7734047at2759"/>
<reference evidence="2" key="1">
    <citation type="submission" date="2021-12" db="EMBL/GenBank/DDBJ databases">
        <authorList>
            <person name="Martin H S."/>
        </authorList>
    </citation>
    <scope>NUCLEOTIDE SEQUENCE</scope>
</reference>
<name>A0A8J9Y9A4_9NEOP</name>
<sequence length="148" mass="17041">MRDSFVLIISLLVITVGCANLDKDGFNLYKDHLRARSDEPLEFDPEIGNRMLYFYRAPLRFYKHYLPVLPQEYRKRTANIFKNHMLNKENMLTAEKRTSKAALSLMLQSKQDIDPESITASTAINDTNIIGSDLQKIMKLIVCIAQNS</sequence>
<evidence type="ECO:0000313" key="2">
    <source>
        <dbReference type="EMBL" id="CAH0723849.1"/>
    </source>
</evidence>
<evidence type="ECO:0000256" key="1">
    <source>
        <dbReference type="SAM" id="SignalP"/>
    </source>
</evidence>
<dbReference type="EMBL" id="OV170224">
    <property type="protein sequence ID" value="CAH0723849.1"/>
    <property type="molecule type" value="Genomic_DNA"/>
</dbReference>
<evidence type="ECO:0000313" key="3">
    <source>
        <dbReference type="Proteomes" id="UP000838878"/>
    </source>
</evidence>
<evidence type="ECO:0008006" key="4">
    <source>
        <dbReference type="Google" id="ProtNLM"/>
    </source>
</evidence>
<proteinExistence type="predicted"/>
<feature type="signal peptide" evidence="1">
    <location>
        <begin position="1"/>
        <end position="19"/>
    </location>
</feature>
<dbReference type="Proteomes" id="UP000838878">
    <property type="component" value="Chromosome 4"/>
</dbReference>
<keyword evidence="3" id="KW-1185">Reference proteome</keyword>
<protein>
    <recommendedName>
        <fullName evidence="4">Lipoprotein</fullName>
    </recommendedName>
</protein>
<organism evidence="2 3">
    <name type="scientific">Brenthis ino</name>
    <name type="common">lesser marbled fritillary</name>
    <dbReference type="NCBI Taxonomy" id="405034"/>
    <lineage>
        <taxon>Eukaryota</taxon>
        <taxon>Metazoa</taxon>
        <taxon>Ecdysozoa</taxon>
        <taxon>Arthropoda</taxon>
        <taxon>Hexapoda</taxon>
        <taxon>Insecta</taxon>
        <taxon>Pterygota</taxon>
        <taxon>Neoptera</taxon>
        <taxon>Endopterygota</taxon>
        <taxon>Lepidoptera</taxon>
        <taxon>Glossata</taxon>
        <taxon>Ditrysia</taxon>
        <taxon>Papilionoidea</taxon>
        <taxon>Nymphalidae</taxon>
        <taxon>Heliconiinae</taxon>
        <taxon>Argynnini</taxon>
        <taxon>Brenthis</taxon>
    </lineage>
</organism>
<keyword evidence="1" id="KW-0732">Signal</keyword>
<dbReference type="AlphaFoldDB" id="A0A8J9Y9A4"/>
<feature type="chain" id="PRO_5035442600" description="Lipoprotein" evidence="1">
    <location>
        <begin position="20"/>
        <end position="148"/>
    </location>
</feature>
<gene>
    <name evidence="2" type="ORF">BINO364_LOCUS9623</name>
</gene>